<dbReference type="NCBIfam" id="TIGR01241">
    <property type="entry name" value="FtsH_fam"/>
    <property type="match status" value="1"/>
</dbReference>
<keyword evidence="11 15" id="KW-1133">Transmembrane helix</keyword>
<evidence type="ECO:0000256" key="14">
    <source>
        <dbReference type="ARBA" id="ARBA00061570"/>
    </source>
</evidence>
<organism evidence="19 20">
    <name type="scientific">Ciceribacter selenitireducens ATCC BAA-1503</name>
    <dbReference type="NCBI Taxonomy" id="1336235"/>
    <lineage>
        <taxon>Bacteria</taxon>
        <taxon>Pseudomonadati</taxon>
        <taxon>Pseudomonadota</taxon>
        <taxon>Alphaproteobacteria</taxon>
        <taxon>Hyphomicrobiales</taxon>
        <taxon>Rhizobiaceae</taxon>
        <taxon>Ciceribacter</taxon>
    </lineage>
</organism>
<dbReference type="PROSITE" id="PS00674">
    <property type="entry name" value="AAA"/>
    <property type="match status" value="1"/>
</dbReference>
<feature type="region of interest" description="Disordered" evidence="17">
    <location>
        <begin position="601"/>
        <end position="645"/>
    </location>
</feature>
<dbReference type="Pfam" id="PF01434">
    <property type="entry name" value="Peptidase_M41"/>
    <property type="match status" value="1"/>
</dbReference>
<dbReference type="InterPro" id="IPR037219">
    <property type="entry name" value="Peptidase_M41-like"/>
</dbReference>
<dbReference type="GO" id="GO:0016887">
    <property type="term" value="F:ATP hydrolysis activity"/>
    <property type="evidence" value="ECO:0007669"/>
    <property type="project" value="UniProtKB-UniRule"/>
</dbReference>
<dbReference type="GO" id="GO:0008270">
    <property type="term" value="F:zinc ion binding"/>
    <property type="evidence" value="ECO:0007669"/>
    <property type="project" value="UniProtKB-UniRule"/>
</dbReference>
<dbReference type="GO" id="GO:0006508">
    <property type="term" value="P:proteolysis"/>
    <property type="evidence" value="ECO:0007669"/>
    <property type="project" value="UniProtKB-KW"/>
</dbReference>
<dbReference type="STRING" id="1336235.GCA_000518785_02210"/>
<comment type="caution">
    <text evidence="15">Lacks conserved residue(s) required for the propagation of feature annotation.</text>
</comment>
<evidence type="ECO:0000259" key="18">
    <source>
        <dbReference type="SMART" id="SM00382"/>
    </source>
</evidence>
<feature type="transmembrane region" description="Helical" evidence="15">
    <location>
        <begin position="106"/>
        <end position="126"/>
    </location>
</feature>
<dbReference type="CDD" id="cd19501">
    <property type="entry name" value="RecA-like_FtsH"/>
    <property type="match status" value="1"/>
</dbReference>
<dbReference type="RefSeq" id="WP_115669674.1">
    <property type="nucleotide sequence ID" value="NZ_UEYP01000003.1"/>
</dbReference>
<evidence type="ECO:0000256" key="2">
    <source>
        <dbReference type="ARBA" id="ARBA00010044"/>
    </source>
</evidence>
<dbReference type="GO" id="GO:0030163">
    <property type="term" value="P:protein catabolic process"/>
    <property type="evidence" value="ECO:0007669"/>
    <property type="project" value="UniProtKB-UniRule"/>
</dbReference>
<dbReference type="Proteomes" id="UP000254764">
    <property type="component" value="Unassembled WGS sequence"/>
</dbReference>
<feature type="compositionally biased region" description="Basic and acidic residues" evidence="17">
    <location>
        <begin position="626"/>
        <end position="635"/>
    </location>
</feature>
<dbReference type="InterPro" id="IPR003960">
    <property type="entry name" value="ATPase_AAA_CS"/>
</dbReference>
<comment type="subunit">
    <text evidence="15">Homohexamer.</text>
</comment>
<dbReference type="FunFam" id="1.20.58.760:FF:000001">
    <property type="entry name" value="ATP-dependent zinc metalloprotease FtsH"/>
    <property type="match status" value="1"/>
</dbReference>
<evidence type="ECO:0000256" key="1">
    <source>
        <dbReference type="ARBA" id="ARBA00004370"/>
    </source>
</evidence>
<name>A0A376AH37_9HYPH</name>
<feature type="active site" evidence="15">
    <location>
        <position position="422"/>
    </location>
</feature>
<dbReference type="PANTHER" id="PTHR23076:SF97">
    <property type="entry name" value="ATP-DEPENDENT ZINC METALLOPROTEASE YME1L1"/>
    <property type="match status" value="1"/>
</dbReference>
<feature type="binding site" evidence="15">
    <location>
        <position position="425"/>
    </location>
    <ligand>
        <name>Zn(2+)</name>
        <dbReference type="ChEBI" id="CHEBI:29105"/>
        <note>catalytic</note>
    </ligand>
</feature>
<sequence>MNPNFRNFALWAIIALLLIALFSMFQTSPSQTSSREIPYSQFLREVDAGRVRDVTVTGNRVLGTYVENGTAFQTYSPVVDGSLLQKLQDKNVMIVARPETDGSSGFLSYIGTLLPMLLILGVWLFFMRQMQGGGRGGAMGFGKSKAKLLTEAHGRVTFEDVAGVDEAKQDLEEIVEFLRDPQKFQRLGGKIPRGVLLVGPPGTGKTLLARSVAGEANVPFFTISGSDFVEMFVGVGASRVRDMFEQAKKNAPCIIFIDEIDAVGRHRGAGLGGGNDEREQTLNQLLVEMDGFEANEGVILIAATNRPDVLDPALMRPGRFDRQVVVPNPDIVGRERILKVHARNVPLAPNVDLKVLARGTPGFSGADLMNLVNEAALMAARRNKRVVTMAEFEDAKDKIMMGAERRSSAMTEAEKKLTAYHEAGHAITALNVPVADPLHKATIIPRGRALGMVMQLPEGDRYSMSYKWMVSRLIIMMGGRVAEELTFGKENITSGASSDIEQATKLARAMVTQWGFSDVLGQVAYGENQQEVFLGHSVSQTKNVSESTAQKIDTEVRRLIDEAYTEARRILTEKHDDFVAMAEGLLEYETLSGDEIKALLRGEKPARDMGDEGPSGRGSAVPSTGSKKDAPKGGEPEGGLEPQPH</sequence>
<feature type="binding site" evidence="15">
    <location>
        <begin position="199"/>
        <end position="206"/>
    </location>
    <ligand>
        <name>ATP</name>
        <dbReference type="ChEBI" id="CHEBI:30616"/>
    </ligand>
</feature>
<evidence type="ECO:0000256" key="12">
    <source>
        <dbReference type="ARBA" id="ARBA00023049"/>
    </source>
</evidence>
<dbReference type="Pfam" id="PF06480">
    <property type="entry name" value="FtsH_ext"/>
    <property type="match status" value="1"/>
</dbReference>
<dbReference type="InterPro" id="IPR041569">
    <property type="entry name" value="AAA_lid_3"/>
</dbReference>
<dbReference type="InterPro" id="IPR011546">
    <property type="entry name" value="Pept_M41_FtsH_extracell"/>
</dbReference>
<dbReference type="Gene3D" id="3.30.720.210">
    <property type="match status" value="1"/>
</dbReference>
<evidence type="ECO:0000256" key="3">
    <source>
        <dbReference type="ARBA" id="ARBA00022475"/>
    </source>
</evidence>
<dbReference type="Pfam" id="PF17862">
    <property type="entry name" value="AAA_lid_3"/>
    <property type="match status" value="1"/>
</dbReference>
<dbReference type="EC" id="3.4.24.-" evidence="15"/>
<dbReference type="InterPro" id="IPR000642">
    <property type="entry name" value="Peptidase_M41"/>
</dbReference>
<dbReference type="HAMAP" id="MF_01458">
    <property type="entry name" value="FtsH"/>
    <property type="match status" value="1"/>
</dbReference>
<comment type="function">
    <text evidence="15">Acts as a processive, ATP-dependent zinc metallopeptidase for both cytoplasmic and membrane proteins. Plays a role in the quality control of integral membrane proteins.</text>
</comment>
<feature type="domain" description="AAA+ ATPase" evidence="18">
    <location>
        <begin position="191"/>
        <end position="330"/>
    </location>
</feature>
<evidence type="ECO:0000256" key="4">
    <source>
        <dbReference type="ARBA" id="ARBA00022670"/>
    </source>
</evidence>
<comment type="similarity">
    <text evidence="2 15">In the C-terminal section; belongs to the peptidase M41 family.</text>
</comment>
<dbReference type="GO" id="GO:0004176">
    <property type="term" value="F:ATP-dependent peptidase activity"/>
    <property type="evidence" value="ECO:0007669"/>
    <property type="project" value="InterPro"/>
</dbReference>
<keyword evidence="7 15" id="KW-0547">Nucleotide-binding</keyword>
<dbReference type="Pfam" id="PF00004">
    <property type="entry name" value="AAA"/>
    <property type="match status" value="1"/>
</dbReference>
<dbReference type="Gene3D" id="1.20.58.760">
    <property type="entry name" value="Peptidase M41"/>
    <property type="match status" value="1"/>
</dbReference>
<dbReference type="FunFam" id="3.40.50.300:FF:000001">
    <property type="entry name" value="ATP-dependent zinc metalloprotease FtsH"/>
    <property type="match status" value="1"/>
</dbReference>
<keyword evidence="20" id="KW-1185">Reference proteome</keyword>
<dbReference type="PANTHER" id="PTHR23076">
    <property type="entry name" value="METALLOPROTEASE M41 FTSH"/>
    <property type="match status" value="1"/>
</dbReference>
<dbReference type="GO" id="GO:0004222">
    <property type="term" value="F:metalloendopeptidase activity"/>
    <property type="evidence" value="ECO:0007669"/>
    <property type="project" value="InterPro"/>
</dbReference>
<evidence type="ECO:0000256" key="17">
    <source>
        <dbReference type="SAM" id="MobiDB-lite"/>
    </source>
</evidence>
<evidence type="ECO:0000256" key="15">
    <source>
        <dbReference type="HAMAP-Rule" id="MF_01458"/>
    </source>
</evidence>
<dbReference type="InterPro" id="IPR003593">
    <property type="entry name" value="AAA+_ATPase"/>
</dbReference>
<evidence type="ECO:0000256" key="10">
    <source>
        <dbReference type="ARBA" id="ARBA00022840"/>
    </source>
</evidence>
<comment type="subcellular location">
    <subcellularLocation>
        <location evidence="15">Cell membrane</location>
        <topology evidence="15">Multi-pass membrane protein</topology>
        <orientation evidence="15">Cytoplasmic side</orientation>
    </subcellularLocation>
    <subcellularLocation>
        <location evidence="1">Membrane</location>
    </subcellularLocation>
</comment>
<feature type="compositionally biased region" description="Basic and acidic residues" evidence="17">
    <location>
        <begin position="601"/>
        <end position="610"/>
    </location>
</feature>
<feature type="binding site" evidence="15">
    <location>
        <position position="421"/>
    </location>
    <ligand>
        <name>Zn(2+)</name>
        <dbReference type="ChEBI" id="CHEBI:29105"/>
        <note>catalytic</note>
    </ligand>
</feature>
<comment type="similarity">
    <text evidence="14 15">In the central section; belongs to the AAA ATPase family.</text>
</comment>
<keyword evidence="3 15" id="KW-1003">Cell membrane</keyword>
<keyword evidence="8 15" id="KW-0378">Hydrolase</keyword>
<keyword evidence="13 15" id="KW-0472">Membrane</keyword>
<evidence type="ECO:0000256" key="16">
    <source>
        <dbReference type="RuleBase" id="RU003651"/>
    </source>
</evidence>
<dbReference type="SUPFAM" id="SSF140990">
    <property type="entry name" value="FtsH protease domain-like"/>
    <property type="match status" value="1"/>
</dbReference>
<evidence type="ECO:0000256" key="5">
    <source>
        <dbReference type="ARBA" id="ARBA00022692"/>
    </source>
</evidence>
<keyword evidence="9 15" id="KW-0862">Zinc</keyword>
<reference evidence="20" key="1">
    <citation type="submission" date="2018-07" db="EMBL/GenBank/DDBJ databases">
        <authorList>
            <person name="Peiro R."/>
            <person name="Begona"/>
            <person name="Cbmso G."/>
            <person name="Lopez M."/>
            <person name="Gonzalez S."/>
        </authorList>
    </citation>
    <scope>NUCLEOTIDE SEQUENCE [LARGE SCALE GENOMIC DNA]</scope>
</reference>
<dbReference type="InterPro" id="IPR027417">
    <property type="entry name" value="P-loop_NTPase"/>
</dbReference>
<dbReference type="FunFam" id="1.10.8.60:FF:000001">
    <property type="entry name" value="ATP-dependent zinc metalloprotease FtsH"/>
    <property type="match status" value="1"/>
</dbReference>
<evidence type="ECO:0000256" key="7">
    <source>
        <dbReference type="ARBA" id="ARBA00022741"/>
    </source>
</evidence>
<feature type="binding site" evidence="15">
    <location>
        <position position="499"/>
    </location>
    <ligand>
        <name>Zn(2+)</name>
        <dbReference type="ChEBI" id="CHEBI:29105"/>
        <note>catalytic</note>
    </ligand>
</feature>
<keyword evidence="6 15" id="KW-0479">Metal-binding</keyword>
<evidence type="ECO:0000256" key="9">
    <source>
        <dbReference type="ARBA" id="ARBA00022833"/>
    </source>
</evidence>
<dbReference type="OrthoDB" id="9809379at2"/>
<dbReference type="Gene3D" id="3.40.50.300">
    <property type="entry name" value="P-loop containing nucleotide triphosphate hydrolases"/>
    <property type="match status" value="1"/>
</dbReference>
<comment type="cofactor">
    <cofactor evidence="15">
        <name>Zn(2+)</name>
        <dbReference type="ChEBI" id="CHEBI:29105"/>
    </cofactor>
    <text evidence="15">Binds 1 zinc ion per subunit.</text>
</comment>
<keyword evidence="5 15" id="KW-0812">Transmembrane</keyword>
<evidence type="ECO:0000256" key="6">
    <source>
        <dbReference type="ARBA" id="ARBA00022723"/>
    </source>
</evidence>
<dbReference type="GO" id="GO:0005524">
    <property type="term" value="F:ATP binding"/>
    <property type="evidence" value="ECO:0007669"/>
    <property type="project" value="UniProtKB-UniRule"/>
</dbReference>
<evidence type="ECO:0000256" key="8">
    <source>
        <dbReference type="ARBA" id="ARBA00022801"/>
    </source>
</evidence>
<keyword evidence="10 15" id="KW-0067">ATP-binding</keyword>
<evidence type="ECO:0000313" key="20">
    <source>
        <dbReference type="Proteomes" id="UP000254764"/>
    </source>
</evidence>
<keyword evidence="4 15" id="KW-0645">Protease</keyword>
<dbReference type="GO" id="GO:0005886">
    <property type="term" value="C:plasma membrane"/>
    <property type="evidence" value="ECO:0007669"/>
    <property type="project" value="UniProtKB-SubCell"/>
</dbReference>
<evidence type="ECO:0000256" key="13">
    <source>
        <dbReference type="ARBA" id="ARBA00023136"/>
    </source>
</evidence>
<dbReference type="AlphaFoldDB" id="A0A376AH37"/>
<dbReference type="SMART" id="SM00382">
    <property type="entry name" value="AAA"/>
    <property type="match status" value="1"/>
</dbReference>
<dbReference type="SUPFAM" id="SSF52540">
    <property type="entry name" value="P-loop containing nucleoside triphosphate hydrolases"/>
    <property type="match status" value="1"/>
</dbReference>
<evidence type="ECO:0000313" key="19">
    <source>
        <dbReference type="EMBL" id="SSC66977.1"/>
    </source>
</evidence>
<protein>
    <recommendedName>
        <fullName evidence="15">ATP-dependent zinc metalloprotease FtsH</fullName>
        <ecNumber evidence="15">3.4.24.-</ecNumber>
    </recommendedName>
</protein>
<dbReference type="Gene3D" id="1.10.8.60">
    <property type="match status" value="1"/>
</dbReference>
<keyword evidence="12 15" id="KW-0482">Metalloprotease</keyword>
<comment type="similarity">
    <text evidence="16">Belongs to the AAA ATPase family.</text>
</comment>
<accession>A0A376AH37</accession>
<gene>
    <name evidence="15" type="primary">ftsH</name>
    <name evidence="19" type="ORF">RHIZ70_2685</name>
</gene>
<evidence type="ECO:0000256" key="11">
    <source>
        <dbReference type="ARBA" id="ARBA00022989"/>
    </source>
</evidence>
<proteinExistence type="inferred from homology"/>
<dbReference type="InterPro" id="IPR003959">
    <property type="entry name" value="ATPase_AAA_core"/>
</dbReference>
<dbReference type="EMBL" id="UEYP01000003">
    <property type="protein sequence ID" value="SSC66977.1"/>
    <property type="molecule type" value="Genomic_DNA"/>
</dbReference>
<dbReference type="InterPro" id="IPR005936">
    <property type="entry name" value="FtsH"/>
</dbReference>